<feature type="region of interest" description="Disordered" evidence="1">
    <location>
        <begin position="1"/>
        <end position="28"/>
    </location>
</feature>
<proteinExistence type="predicted"/>
<gene>
    <name evidence="2" type="ORF">L1049_026912</name>
</gene>
<dbReference type="PANTHER" id="PTHR37614">
    <property type="entry name" value="OS02G0121400 PROTEIN"/>
    <property type="match status" value="1"/>
</dbReference>
<evidence type="ECO:0000256" key="1">
    <source>
        <dbReference type="SAM" id="MobiDB-lite"/>
    </source>
</evidence>
<accession>A0AAP0NDI5</accession>
<organism evidence="2 3">
    <name type="scientific">Liquidambar formosana</name>
    <name type="common">Formosan gum</name>
    <dbReference type="NCBI Taxonomy" id="63359"/>
    <lineage>
        <taxon>Eukaryota</taxon>
        <taxon>Viridiplantae</taxon>
        <taxon>Streptophyta</taxon>
        <taxon>Embryophyta</taxon>
        <taxon>Tracheophyta</taxon>
        <taxon>Spermatophyta</taxon>
        <taxon>Magnoliopsida</taxon>
        <taxon>eudicotyledons</taxon>
        <taxon>Gunneridae</taxon>
        <taxon>Pentapetalae</taxon>
        <taxon>Saxifragales</taxon>
        <taxon>Altingiaceae</taxon>
        <taxon>Liquidambar</taxon>
    </lineage>
</organism>
<evidence type="ECO:0000313" key="2">
    <source>
        <dbReference type="EMBL" id="KAK9271322.1"/>
    </source>
</evidence>
<dbReference type="AlphaFoldDB" id="A0AAP0NDI5"/>
<evidence type="ECO:0000313" key="3">
    <source>
        <dbReference type="Proteomes" id="UP001415857"/>
    </source>
</evidence>
<dbReference type="Proteomes" id="UP001415857">
    <property type="component" value="Unassembled WGS sequence"/>
</dbReference>
<dbReference type="EMBL" id="JBBPBK010000014">
    <property type="protein sequence ID" value="KAK9271322.1"/>
    <property type="molecule type" value="Genomic_DNA"/>
</dbReference>
<name>A0AAP0NDI5_LIQFO</name>
<reference evidence="2 3" key="1">
    <citation type="journal article" date="2024" name="Plant J.">
        <title>Genome sequences and population genomics reveal climatic adaptation and genomic divergence between two closely related sweetgum species.</title>
        <authorList>
            <person name="Xu W.Q."/>
            <person name="Ren C.Q."/>
            <person name="Zhang X.Y."/>
            <person name="Comes H.P."/>
            <person name="Liu X.H."/>
            <person name="Li Y.G."/>
            <person name="Kettle C.J."/>
            <person name="Jalonen R."/>
            <person name="Gaisberger H."/>
            <person name="Ma Y.Z."/>
            <person name="Qiu Y.X."/>
        </authorList>
    </citation>
    <scope>NUCLEOTIDE SEQUENCE [LARGE SCALE GENOMIC DNA]</scope>
    <source>
        <strain evidence="2">Hangzhou</strain>
    </source>
</reference>
<sequence>MHKNSNLSMESAQPTVKFPPPSDLENKEHQLISSTVLRMDERAFKSEMYSCGQMTPLLSSSTGLGLVNRVDPLRIPDLNLSLEDDFGTDSFQPYDMSSPLIDKATAAEARKKRMQIYKVKNSIAAAKLRYGHR</sequence>
<feature type="compositionally biased region" description="Polar residues" evidence="1">
    <location>
        <begin position="1"/>
        <end position="14"/>
    </location>
</feature>
<protein>
    <submittedName>
        <fullName evidence="2">Uncharacterized protein</fullName>
    </submittedName>
</protein>
<dbReference type="PANTHER" id="PTHR37614:SF2">
    <property type="entry name" value="OS02G0121400 PROTEIN"/>
    <property type="match status" value="1"/>
</dbReference>
<keyword evidence="3" id="KW-1185">Reference proteome</keyword>
<comment type="caution">
    <text evidence="2">The sequence shown here is derived from an EMBL/GenBank/DDBJ whole genome shotgun (WGS) entry which is preliminary data.</text>
</comment>